<keyword evidence="3" id="KW-0812">Transmembrane</keyword>
<evidence type="ECO:0000256" key="6">
    <source>
        <dbReference type="RuleBase" id="RU362006"/>
    </source>
</evidence>
<dbReference type="Proteomes" id="UP000027265">
    <property type="component" value="Unassembled WGS sequence"/>
</dbReference>
<gene>
    <name evidence="8" type="ORF">JAAARDRAFT_36300</name>
</gene>
<evidence type="ECO:0000256" key="7">
    <source>
        <dbReference type="SAM" id="MobiDB-lite"/>
    </source>
</evidence>
<dbReference type="AlphaFoldDB" id="A0A067PPU2"/>
<evidence type="ECO:0000256" key="2">
    <source>
        <dbReference type="ARBA" id="ARBA00008573"/>
    </source>
</evidence>
<feature type="region of interest" description="Disordered" evidence="7">
    <location>
        <begin position="139"/>
        <end position="164"/>
    </location>
</feature>
<evidence type="ECO:0000313" key="8">
    <source>
        <dbReference type="EMBL" id="KDQ56823.1"/>
    </source>
</evidence>
<evidence type="ECO:0000256" key="4">
    <source>
        <dbReference type="ARBA" id="ARBA00022989"/>
    </source>
</evidence>
<comment type="similarity">
    <text evidence="2 6">Belongs to the DP1 family.</text>
</comment>
<feature type="compositionally biased region" description="Basic and acidic residues" evidence="7">
    <location>
        <begin position="223"/>
        <end position="235"/>
    </location>
</feature>
<accession>A0A067PPU2</accession>
<feature type="compositionally biased region" description="Pro residues" evidence="7">
    <location>
        <begin position="258"/>
        <end position="269"/>
    </location>
</feature>
<dbReference type="PANTHER" id="PTHR12300">
    <property type="entry name" value="HVA22-LIKE PROTEINS"/>
    <property type="match status" value="1"/>
</dbReference>
<name>A0A067PPU2_9AGAM</name>
<keyword evidence="4" id="KW-1133">Transmembrane helix</keyword>
<evidence type="ECO:0000256" key="1">
    <source>
        <dbReference type="ARBA" id="ARBA00004141"/>
    </source>
</evidence>
<keyword evidence="9" id="KW-1185">Reference proteome</keyword>
<sequence length="352" mass="38471">MIFYLTFRLISCFTAFLYPAYASYKTLSQRPASEEDLERWLMYWSVLGCVVGMEYAAEWLISWVPFYYPIKTTFLLYLALPQTQGSSYLYSKHLQPFFHEHESEIDATLASLKTRVYVFVQEQVRNLWGHVASSMGPQPPDFVGAGRAPDVNSSAPPSLGDPLSGPTQLVTSFWRSYGTAIIASGAAMLRQSTAAAGSSNQALNSPPLDTPSGFGAPLPGTDSRAREDRRRRLQAELEALEGASAMSTPNMAPYDVSSPPPPPPFPIPVIPRASASYHPSPSRESSSSDLRERSGAGTSGRFEEVEIPSDAEGEGYVYGPGGRPPAQKRTSWFFGWGGEGAPQGAYERVKTD</sequence>
<feature type="region of interest" description="Disordered" evidence="7">
    <location>
        <begin position="198"/>
        <end position="352"/>
    </location>
</feature>
<proteinExistence type="inferred from homology"/>
<dbReference type="Pfam" id="PF03134">
    <property type="entry name" value="TB2_DP1_HVA22"/>
    <property type="match status" value="1"/>
</dbReference>
<dbReference type="InParanoid" id="A0A067PPU2"/>
<dbReference type="PANTHER" id="PTHR12300:SF161">
    <property type="entry name" value="RECEPTOR EXPRESSION-ENHANCING PROTEIN"/>
    <property type="match status" value="1"/>
</dbReference>
<evidence type="ECO:0000256" key="5">
    <source>
        <dbReference type="ARBA" id="ARBA00023136"/>
    </source>
</evidence>
<evidence type="ECO:0000256" key="3">
    <source>
        <dbReference type="ARBA" id="ARBA00022692"/>
    </source>
</evidence>
<dbReference type="EMBL" id="KL197721">
    <property type="protein sequence ID" value="KDQ56823.1"/>
    <property type="molecule type" value="Genomic_DNA"/>
</dbReference>
<dbReference type="HOGENOM" id="CLU_064530_0_0_1"/>
<protein>
    <recommendedName>
        <fullName evidence="6">Protein YOP1</fullName>
    </recommendedName>
</protein>
<comment type="subcellular location">
    <subcellularLocation>
        <location evidence="1 6">Membrane</location>
        <topology evidence="1 6">Multi-pass membrane protein</topology>
    </subcellularLocation>
</comment>
<evidence type="ECO:0000313" key="9">
    <source>
        <dbReference type="Proteomes" id="UP000027265"/>
    </source>
</evidence>
<reference evidence="9" key="1">
    <citation type="journal article" date="2014" name="Proc. Natl. Acad. Sci. U.S.A.">
        <title>Extensive sampling of basidiomycete genomes demonstrates inadequacy of the white-rot/brown-rot paradigm for wood decay fungi.</title>
        <authorList>
            <person name="Riley R."/>
            <person name="Salamov A.A."/>
            <person name="Brown D.W."/>
            <person name="Nagy L.G."/>
            <person name="Floudas D."/>
            <person name="Held B.W."/>
            <person name="Levasseur A."/>
            <person name="Lombard V."/>
            <person name="Morin E."/>
            <person name="Otillar R."/>
            <person name="Lindquist E.A."/>
            <person name="Sun H."/>
            <person name="LaButti K.M."/>
            <person name="Schmutz J."/>
            <person name="Jabbour D."/>
            <person name="Luo H."/>
            <person name="Baker S.E."/>
            <person name="Pisabarro A.G."/>
            <person name="Walton J.D."/>
            <person name="Blanchette R.A."/>
            <person name="Henrissat B."/>
            <person name="Martin F."/>
            <person name="Cullen D."/>
            <person name="Hibbett D.S."/>
            <person name="Grigoriev I.V."/>
        </authorList>
    </citation>
    <scope>NUCLEOTIDE SEQUENCE [LARGE SCALE GENOMIC DNA]</scope>
    <source>
        <strain evidence="9">MUCL 33604</strain>
    </source>
</reference>
<dbReference type="GO" id="GO:0016020">
    <property type="term" value="C:membrane"/>
    <property type="evidence" value="ECO:0007669"/>
    <property type="project" value="UniProtKB-SubCell"/>
</dbReference>
<feature type="compositionally biased region" description="Low complexity" evidence="7">
    <location>
        <begin position="270"/>
        <end position="288"/>
    </location>
</feature>
<organism evidence="8 9">
    <name type="scientific">Jaapia argillacea MUCL 33604</name>
    <dbReference type="NCBI Taxonomy" id="933084"/>
    <lineage>
        <taxon>Eukaryota</taxon>
        <taxon>Fungi</taxon>
        <taxon>Dikarya</taxon>
        <taxon>Basidiomycota</taxon>
        <taxon>Agaricomycotina</taxon>
        <taxon>Agaricomycetes</taxon>
        <taxon>Agaricomycetidae</taxon>
        <taxon>Jaapiales</taxon>
        <taxon>Jaapiaceae</taxon>
        <taxon>Jaapia</taxon>
    </lineage>
</organism>
<dbReference type="OrthoDB" id="434647at2759"/>
<dbReference type="InterPro" id="IPR004345">
    <property type="entry name" value="TB2_DP1_HVA22"/>
</dbReference>
<keyword evidence="5" id="KW-0472">Membrane</keyword>